<dbReference type="PANTHER" id="PTHR10000">
    <property type="entry name" value="PHOSPHOSERINE PHOSPHATASE"/>
    <property type="match status" value="1"/>
</dbReference>
<evidence type="ECO:0000313" key="3">
    <source>
        <dbReference type="Proteomes" id="UP000664073"/>
    </source>
</evidence>
<feature type="compositionally biased region" description="Low complexity" evidence="1">
    <location>
        <begin position="1"/>
        <end position="11"/>
    </location>
</feature>
<dbReference type="AlphaFoldDB" id="A0A939HNS7"/>
<proteinExistence type="predicted"/>
<dbReference type="GO" id="GO:0005829">
    <property type="term" value="C:cytosol"/>
    <property type="evidence" value="ECO:0007669"/>
    <property type="project" value="TreeGrafter"/>
</dbReference>
<dbReference type="InterPro" id="IPR000150">
    <property type="entry name" value="Cof"/>
</dbReference>
<dbReference type="SUPFAM" id="SSF56784">
    <property type="entry name" value="HAD-like"/>
    <property type="match status" value="1"/>
</dbReference>
<comment type="caution">
    <text evidence="2">The sequence shown here is derived from an EMBL/GenBank/DDBJ whole genome shotgun (WGS) entry which is preliminary data.</text>
</comment>
<protein>
    <submittedName>
        <fullName evidence="2">HAD family hydrolase</fullName>
    </submittedName>
</protein>
<dbReference type="Pfam" id="PF08282">
    <property type="entry name" value="Hydrolase_3"/>
    <property type="match status" value="1"/>
</dbReference>
<feature type="region of interest" description="Disordered" evidence="1">
    <location>
        <begin position="1"/>
        <end position="33"/>
    </location>
</feature>
<dbReference type="PROSITE" id="PS01228">
    <property type="entry name" value="COF_1"/>
    <property type="match status" value="1"/>
</dbReference>
<name>A0A939HNS7_9PROT</name>
<dbReference type="SFLD" id="SFLDG01140">
    <property type="entry name" value="C2.B:_Phosphomannomutase_and_P"/>
    <property type="match status" value="1"/>
</dbReference>
<gene>
    <name evidence="2" type="ORF">J2D77_08570</name>
</gene>
<dbReference type="PANTHER" id="PTHR10000:SF8">
    <property type="entry name" value="HAD SUPERFAMILY HYDROLASE-LIKE, TYPE 3"/>
    <property type="match status" value="1"/>
</dbReference>
<evidence type="ECO:0000313" key="2">
    <source>
        <dbReference type="EMBL" id="MBO1325199.1"/>
    </source>
</evidence>
<dbReference type="GO" id="GO:0000287">
    <property type="term" value="F:magnesium ion binding"/>
    <property type="evidence" value="ECO:0007669"/>
    <property type="project" value="TreeGrafter"/>
</dbReference>
<dbReference type="InterPro" id="IPR023214">
    <property type="entry name" value="HAD_sf"/>
</dbReference>
<dbReference type="EMBL" id="JAFVMH010000003">
    <property type="protein sequence ID" value="MBO1325199.1"/>
    <property type="molecule type" value="Genomic_DNA"/>
</dbReference>
<accession>A0A939HNS7</accession>
<organism evidence="2 3">
    <name type="scientific">Acetobacter garciniae</name>
    <dbReference type="NCBI Taxonomy" id="2817435"/>
    <lineage>
        <taxon>Bacteria</taxon>
        <taxon>Pseudomonadati</taxon>
        <taxon>Pseudomonadota</taxon>
        <taxon>Alphaproteobacteria</taxon>
        <taxon>Acetobacterales</taxon>
        <taxon>Acetobacteraceae</taxon>
        <taxon>Acetobacter</taxon>
    </lineage>
</organism>
<keyword evidence="3" id="KW-1185">Reference proteome</keyword>
<dbReference type="Proteomes" id="UP000664073">
    <property type="component" value="Unassembled WGS sequence"/>
</dbReference>
<dbReference type="InterPro" id="IPR006379">
    <property type="entry name" value="HAD-SF_hydro_IIB"/>
</dbReference>
<dbReference type="NCBIfam" id="TIGR00099">
    <property type="entry name" value="Cof-subfamily"/>
    <property type="match status" value="1"/>
</dbReference>
<dbReference type="Gene3D" id="3.30.1240.10">
    <property type="match status" value="1"/>
</dbReference>
<keyword evidence="2" id="KW-0378">Hydrolase</keyword>
<evidence type="ECO:0000256" key="1">
    <source>
        <dbReference type="SAM" id="MobiDB-lite"/>
    </source>
</evidence>
<dbReference type="Gene3D" id="3.40.50.1000">
    <property type="entry name" value="HAD superfamily/HAD-like"/>
    <property type="match status" value="1"/>
</dbReference>
<dbReference type="NCBIfam" id="TIGR01484">
    <property type="entry name" value="HAD-SF-IIB"/>
    <property type="match status" value="1"/>
</dbReference>
<sequence length="334" mass="35417">MTTHTQAPDHTTTPRHPPGGDIAQTHTPSAPAGPCVQVPGRVGPSARISLVVSDMDGTLLTPQKQVTPRAQAAARALRAAGVPLCLVSSRPPGGMEMYFDQLGIDTPYGALNGGTIFNADGTIRSSLVLDPHAVREALRILQSRSLEAWLFKGHGWLVDNRLGDYVQAESNAVRMTPTVVPDLAAHVHDVGKITGSSTDFEAIARQEVEMGRLLAGRASVARCSRWFLDITPPQATKGHAVRHLAALYGVGVENVACIGDMVNDVPMLSIAGLSIAMGQALPDVRAKAHYTTAPNTEDGWARAMEDLVLPRCVPPPRQPPAKRHATPPTHAGQG</sequence>
<dbReference type="InterPro" id="IPR036412">
    <property type="entry name" value="HAD-like_sf"/>
</dbReference>
<dbReference type="GO" id="GO:0016791">
    <property type="term" value="F:phosphatase activity"/>
    <property type="evidence" value="ECO:0007669"/>
    <property type="project" value="TreeGrafter"/>
</dbReference>
<dbReference type="SFLD" id="SFLDS00003">
    <property type="entry name" value="Haloacid_Dehalogenase"/>
    <property type="match status" value="1"/>
</dbReference>
<feature type="region of interest" description="Disordered" evidence="1">
    <location>
        <begin position="311"/>
        <end position="334"/>
    </location>
</feature>
<reference evidence="2" key="1">
    <citation type="submission" date="2021-03" db="EMBL/GenBank/DDBJ databases">
        <title>The complete genome sequence of Acetobacter sp. TBRC 12339.</title>
        <authorList>
            <person name="Charoenyingcharoen P."/>
            <person name="Yukphan P."/>
        </authorList>
    </citation>
    <scope>NUCLEOTIDE SEQUENCE</scope>
    <source>
        <strain evidence="2">TBRC 12339</strain>
    </source>
</reference>